<dbReference type="RefSeq" id="WP_007313127.1">
    <property type="nucleotide sequence ID" value="NZ_AESD01000829.1"/>
</dbReference>
<dbReference type="Proteomes" id="UP000003477">
    <property type="component" value="Unassembled WGS sequence"/>
</dbReference>
<sequence length="237" mass="25572">MLSRFFSLTIASSFLLPSFSIERAIASDMVKTIPAHNGSTKQLNPVMVPLATGSGISINFASSGDTIQKVWLDNPSFVTIDSDGCLAGLPSSGNCQSKDVSIIYLRRIQDLSIPGLPKTNQSLLTIVTENQGQKNVYLFRIVKAKTPSKLVFEVIGNPQRNLSQPLPSTEPTVITTARFTNGLKRAISQNLLSEDGVLAKKINLFIGYLESGQSKSEAAQKAGLSQPIIHKLEALGR</sequence>
<accession>G5JD74</accession>
<dbReference type="EMBL" id="AESD01000829">
    <property type="protein sequence ID" value="EHJ09868.1"/>
    <property type="molecule type" value="Genomic_DNA"/>
</dbReference>
<evidence type="ECO:0000313" key="1">
    <source>
        <dbReference type="EMBL" id="EHJ09868.1"/>
    </source>
</evidence>
<reference evidence="1 2" key="1">
    <citation type="journal article" date="2011" name="Front. Microbiol.">
        <title>Two Strains of Crocosphaera watsonii with Highly Conserved Genomes are Distinguished by Strain-Specific Features.</title>
        <authorList>
            <person name="Bench S.R."/>
            <person name="Ilikchyan I.N."/>
            <person name="Tripp H.J."/>
            <person name="Zehr J.P."/>
        </authorList>
    </citation>
    <scope>NUCLEOTIDE SEQUENCE [LARGE SCALE GENOMIC DNA]</scope>
    <source>
        <strain evidence="1 2">WH 0003</strain>
    </source>
</reference>
<evidence type="ECO:0000313" key="2">
    <source>
        <dbReference type="Proteomes" id="UP000003477"/>
    </source>
</evidence>
<dbReference type="AlphaFoldDB" id="G5JD74"/>
<organism evidence="1 2">
    <name type="scientific">Crocosphaera watsonii WH 0003</name>
    <dbReference type="NCBI Taxonomy" id="423471"/>
    <lineage>
        <taxon>Bacteria</taxon>
        <taxon>Bacillati</taxon>
        <taxon>Cyanobacteriota</taxon>
        <taxon>Cyanophyceae</taxon>
        <taxon>Oscillatoriophycideae</taxon>
        <taxon>Chroococcales</taxon>
        <taxon>Aphanothecaceae</taxon>
        <taxon>Crocosphaera</taxon>
    </lineage>
</organism>
<proteinExistence type="predicted"/>
<gene>
    <name evidence="1" type="ORF">CWATWH0003_5372</name>
</gene>
<name>G5JD74_CROWT</name>
<dbReference type="PATRIC" id="fig|423471.3.peg.5017"/>
<dbReference type="GeneID" id="88768693"/>
<comment type="caution">
    <text evidence="1">The sequence shown here is derived from an EMBL/GenBank/DDBJ whole genome shotgun (WGS) entry which is preliminary data.</text>
</comment>
<protein>
    <submittedName>
        <fullName evidence="1">Uncharacterized protein</fullName>
    </submittedName>
</protein>